<keyword evidence="1" id="KW-0812">Transmembrane</keyword>
<proteinExistence type="predicted"/>
<comment type="caution">
    <text evidence="2">The sequence shown here is derived from an EMBL/GenBank/DDBJ whole genome shotgun (WGS) entry which is preliminary data.</text>
</comment>
<reference evidence="2" key="1">
    <citation type="journal article" date="2014" name="Front. Microbiol.">
        <title>High frequency of phylogenetically diverse reductive dehalogenase-homologous genes in deep subseafloor sedimentary metagenomes.</title>
        <authorList>
            <person name="Kawai M."/>
            <person name="Futagami T."/>
            <person name="Toyoda A."/>
            <person name="Takaki Y."/>
            <person name="Nishi S."/>
            <person name="Hori S."/>
            <person name="Arai W."/>
            <person name="Tsubouchi T."/>
            <person name="Morono Y."/>
            <person name="Uchiyama I."/>
            <person name="Ito T."/>
            <person name="Fujiyama A."/>
            <person name="Inagaki F."/>
            <person name="Takami H."/>
        </authorList>
    </citation>
    <scope>NUCLEOTIDE SEQUENCE</scope>
    <source>
        <strain evidence="2">Expedition CK06-06</strain>
    </source>
</reference>
<name>X1DDE6_9ZZZZ</name>
<dbReference type="AlphaFoldDB" id="X1DDE6"/>
<accession>X1DDE6</accession>
<sequence>MYELGLVVPFWIVVLVWLAKVILLALICTLLAWLGGRVLDALTPPRLTAWASLIVWAGLP</sequence>
<dbReference type="EMBL" id="BART01031975">
    <property type="protein sequence ID" value="GAH18237.1"/>
    <property type="molecule type" value="Genomic_DNA"/>
</dbReference>
<organism evidence="2">
    <name type="scientific">marine sediment metagenome</name>
    <dbReference type="NCBI Taxonomy" id="412755"/>
    <lineage>
        <taxon>unclassified sequences</taxon>
        <taxon>metagenomes</taxon>
        <taxon>ecological metagenomes</taxon>
    </lineage>
</organism>
<gene>
    <name evidence="2" type="ORF">S01H4_55406</name>
</gene>
<evidence type="ECO:0000256" key="1">
    <source>
        <dbReference type="SAM" id="Phobius"/>
    </source>
</evidence>
<keyword evidence="1" id="KW-1133">Transmembrane helix</keyword>
<keyword evidence="1" id="KW-0472">Membrane</keyword>
<feature type="transmembrane region" description="Helical" evidence="1">
    <location>
        <begin position="6"/>
        <end position="34"/>
    </location>
</feature>
<evidence type="ECO:0000313" key="2">
    <source>
        <dbReference type="EMBL" id="GAH18237.1"/>
    </source>
</evidence>
<protein>
    <submittedName>
        <fullName evidence="2">Uncharacterized protein</fullName>
    </submittedName>
</protein>